<dbReference type="STRING" id="115783.SAMN02745119_01267"/>
<dbReference type="InterPro" id="IPR001789">
    <property type="entry name" value="Sig_transdc_resp-reg_receiver"/>
</dbReference>
<evidence type="ECO:0000259" key="11">
    <source>
        <dbReference type="PROSITE" id="PS51755"/>
    </source>
</evidence>
<evidence type="ECO:0000259" key="10">
    <source>
        <dbReference type="PROSITE" id="PS50110"/>
    </source>
</evidence>
<evidence type="ECO:0000313" key="12">
    <source>
        <dbReference type="EMBL" id="SJZ65595.1"/>
    </source>
</evidence>
<dbReference type="FunFam" id="3.40.50.2300:FF:000001">
    <property type="entry name" value="DNA-binding response regulator PhoB"/>
    <property type="match status" value="1"/>
</dbReference>
<feature type="domain" description="Response regulatory" evidence="10">
    <location>
        <begin position="3"/>
        <end position="119"/>
    </location>
</feature>
<evidence type="ECO:0000256" key="9">
    <source>
        <dbReference type="PROSITE-ProRule" id="PRU01091"/>
    </source>
</evidence>
<keyword evidence="5 9" id="KW-0238">DNA-binding</keyword>
<dbReference type="PROSITE" id="PS50110">
    <property type="entry name" value="RESPONSE_REGULATORY"/>
    <property type="match status" value="1"/>
</dbReference>
<keyword evidence="13" id="KW-1185">Reference proteome</keyword>
<comment type="function">
    <text evidence="7">This protein is a positive regulator for the phosphate regulon. Transcription of this operon is positively regulated by PhoB and PhoR when phosphate is limited.</text>
</comment>
<sequence>MKKVLIVEDERDLAELLAYNLEKEGYQALVTGTGLEGLETARRELPDLILLDLMLPGMMGTEVCSSLRHSDKTRGIPVLMLTARGDEIDRVVGFEMGADDYIVKPFSMRELMLRIRAILRRSGQEPVNTERQITMGTIAIDCGSHRVTVADAEIELTSTEYKLLLYLAEHSGRVMKRELLLQDVWGYNFVGDTRTVDTHVTRLRNKLGDAGEMIKTVRGFGYKLEE</sequence>
<gene>
    <name evidence="12" type="ORF">SAMN02745119_01267</name>
</gene>
<dbReference type="InterPro" id="IPR039420">
    <property type="entry name" value="WalR-like"/>
</dbReference>
<organism evidence="12 13">
    <name type="scientific">Trichlorobacter thiogenes</name>
    <dbReference type="NCBI Taxonomy" id="115783"/>
    <lineage>
        <taxon>Bacteria</taxon>
        <taxon>Pseudomonadati</taxon>
        <taxon>Thermodesulfobacteriota</taxon>
        <taxon>Desulfuromonadia</taxon>
        <taxon>Geobacterales</taxon>
        <taxon>Geobacteraceae</taxon>
        <taxon>Trichlorobacter</taxon>
    </lineage>
</organism>
<dbReference type="Gene3D" id="1.10.10.10">
    <property type="entry name" value="Winged helix-like DNA-binding domain superfamily/Winged helix DNA-binding domain"/>
    <property type="match status" value="1"/>
</dbReference>
<dbReference type="InterPro" id="IPR001867">
    <property type="entry name" value="OmpR/PhoB-type_DNA-bd"/>
</dbReference>
<feature type="domain" description="OmpR/PhoB-type" evidence="11">
    <location>
        <begin position="130"/>
        <end position="226"/>
    </location>
</feature>
<dbReference type="FunFam" id="1.10.10.10:FF:000018">
    <property type="entry name" value="DNA-binding response regulator ResD"/>
    <property type="match status" value="1"/>
</dbReference>
<dbReference type="Pfam" id="PF00072">
    <property type="entry name" value="Response_reg"/>
    <property type="match status" value="1"/>
</dbReference>
<dbReference type="EMBL" id="FUWR01000005">
    <property type="protein sequence ID" value="SJZ65595.1"/>
    <property type="molecule type" value="Genomic_DNA"/>
</dbReference>
<dbReference type="GO" id="GO:0000156">
    <property type="term" value="F:phosphorelay response regulator activity"/>
    <property type="evidence" value="ECO:0007669"/>
    <property type="project" value="TreeGrafter"/>
</dbReference>
<dbReference type="SMART" id="SM00448">
    <property type="entry name" value="REC"/>
    <property type="match status" value="1"/>
</dbReference>
<evidence type="ECO:0000256" key="5">
    <source>
        <dbReference type="ARBA" id="ARBA00023125"/>
    </source>
</evidence>
<dbReference type="PROSITE" id="PS51755">
    <property type="entry name" value="OMPR_PHOB"/>
    <property type="match status" value="1"/>
</dbReference>
<dbReference type="GO" id="GO:0006355">
    <property type="term" value="P:regulation of DNA-templated transcription"/>
    <property type="evidence" value="ECO:0007669"/>
    <property type="project" value="InterPro"/>
</dbReference>
<evidence type="ECO:0000313" key="13">
    <source>
        <dbReference type="Proteomes" id="UP000190102"/>
    </source>
</evidence>
<feature type="modified residue" description="4-aspartylphosphate" evidence="8">
    <location>
        <position position="52"/>
    </location>
</feature>
<dbReference type="PANTHER" id="PTHR48111:SF21">
    <property type="entry name" value="DNA-BINDING DUAL MASTER TRANSCRIPTIONAL REGULATOR RPAA"/>
    <property type="match status" value="1"/>
</dbReference>
<dbReference type="SMART" id="SM00862">
    <property type="entry name" value="Trans_reg_C"/>
    <property type="match status" value="1"/>
</dbReference>
<dbReference type="RefSeq" id="WP_078789531.1">
    <property type="nucleotide sequence ID" value="NZ_FUWR01000005.1"/>
</dbReference>
<evidence type="ECO:0000256" key="6">
    <source>
        <dbReference type="ARBA" id="ARBA00023163"/>
    </source>
</evidence>
<dbReference type="SUPFAM" id="SSF52172">
    <property type="entry name" value="CheY-like"/>
    <property type="match status" value="1"/>
</dbReference>
<dbReference type="GO" id="GO:0032993">
    <property type="term" value="C:protein-DNA complex"/>
    <property type="evidence" value="ECO:0007669"/>
    <property type="project" value="TreeGrafter"/>
</dbReference>
<evidence type="ECO:0000256" key="1">
    <source>
        <dbReference type="ARBA" id="ARBA00013332"/>
    </source>
</evidence>
<keyword evidence="3" id="KW-0902">Two-component regulatory system</keyword>
<dbReference type="Proteomes" id="UP000190102">
    <property type="component" value="Unassembled WGS sequence"/>
</dbReference>
<dbReference type="InterPro" id="IPR016032">
    <property type="entry name" value="Sig_transdc_resp-reg_C-effctor"/>
</dbReference>
<feature type="DNA-binding region" description="OmpR/PhoB-type" evidence="9">
    <location>
        <begin position="130"/>
        <end position="226"/>
    </location>
</feature>
<dbReference type="OrthoDB" id="9793321at2"/>
<evidence type="ECO:0000256" key="4">
    <source>
        <dbReference type="ARBA" id="ARBA00023015"/>
    </source>
</evidence>
<dbReference type="Pfam" id="PF00486">
    <property type="entry name" value="Trans_reg_C"/>
    <property type="match status" value="1"/>
</dbReference>
<dbReference type="InterPro" id="IPR036388">
    <property type="entry name" value="WH-like_DNA-bd_sf"/>
</dbReference>
<dbReference type="InterPro" id="IPR011006">
    <property type="entry name" value="CheY-like_superfamily"/>
</dbReference>
<accession>A0A1T4MFE9</accession>
<dbReference type="AlphaFoldDB" id="A0A1T4MFE9"/>
<dbReference type="GO" id="GO:0000976">
    <property type="term" value="F:transcription cis-regulatory region binding"/>
    <property type="evidence" value="ECO:0007669"/>
    <property type="project" value="TreeGrafter"/>
</dbReference>
<dbReference type="PANTHER" id="PTHR48111">
    <property type="entry name" value="REGULATOR OF RPOS"/>
    <property type="match status" value="1"/>
</dbReference>
<proteinExistence type="predicted"/>
<dbReference type="GO" id="GO:0005829">
    <property type="term" value="C:cytosol"/>
    <property type="evidence" value="ECO:0007669"/>
    <property type="project" value="TreeGrafter"/>
</dbReference>
<protein>
    <recommendedName>
        <fullName evidence="1">Phosphate regulon transcriptional regulatory protein PhoB</fullName>
    </recommendedName>
</protein>
<evidence type="ECO:0000256" key="3">
    <source>
        <dbReference type="ARBA" id="ARBA00023012"/>
    </source>
</evidence>
<dbReference type="CDD" id="cd00383">
    <property type="entry name" value="trans_reg_C"/>
    <property type="match status" value="1"/>
</dbReference>
<dbReference type="Gene3D" id="6.10.250.690">
    <property type="match status" value="1"/>
</dbReference>
<evidence type="ECO:0000256" key="8">
    <source>
        <dbReference type="PROSITE-ProRule" id="PRU00169"/>
    </source>
</evidence>
<evidence type="ECO:0000256" key="2">
    <source>
        <dbReference type="ARBA" id="ARBA00022553"/>
    </source>
</evidence>
<keyword evidence="2 8" id="KW-0597">Phosphoprotein</keyword>
<dbReference type="Gene3D" id="3.40.50.2300">
    <property type="match status" value="1"/>
</dbReference>
<keyword evidence="4" id="KW-0805">Transcription regulation</keyword>
<reference evidence="13" key="1">
    <citation type="submission" date="2017-02" db="EMBL/GenBank/DDBJ databases">
        <authorList>
            <person name="Varghese N."/>
            <person name="Submissions S."/>
        </authorList>
    </citation>
    <scope>NUCLEOTIDE SEQUENCE [LARGE SCALE GENOMIC DNA]</scope>
    <source>
        <strain evidence="13">ATCC BAA-34</strain>
    </source>
</reference>
<evidence type="ECO:0000256" key="7">
    <source>
        <dbReference type="ARBA" id="ARBA00024735"/>
    </source>
</evidence>
<name>A0A1T4MFE9_9BACT</name>
<keyword evidence="6" id="KW-0804">Transcription</keyword>
<dbReference type="SUPFAM" id="SSF46894">
    <property type="entry name" value="C-terminal effector domain of the bipartite response regulators"/>
    <property type="match status" value="1"/>
</dbReference>